<evidence type="ECO:0000256" key="1">
    <source>
        <dbReference type="SAM" id="MobiDB-lite"/>
    </source>
</evidence>
<dbReference type="EMBL" id="JAHQIW010002774">
    <property type="protein sequence ID" value="KAJ1356287.1"/>
    <property type="molecule type" value="Genomic_DNA"/>
</dbReference>
<sequence length="221" mass="25956">MLSKVCSSENCSTTRRQSPPTSTGKNSENWQKQCEKDSSFEWRPRRRLESTEDGEDYSEDEQQWAIDESSAQDQSDKTVSSVYLCTLCGYLICDQQTTVSLNYHGENVFFMMHYAEPELTDTANLRKLIRLRDELKNSKASLNLEKVNIIWSVFMKIKNVVYWTRVQKSHDEKRRALHESNRKQMLGVQKKRWGDVWMIAPTYNDTVQSPLFQSMNCDWQI</sequence>
<gene>
    <name evidence="2" type="ORF">KIN20_013972</name>
</gene>
<evidence type="ECO:0000313" key="3">
    <source>
        <dbReference type="Proteomes" id="UP001196413"/>
    </source>
</evidence>
<proteinExistence type="predicted"/>
<dbReference type="Proteomes" id="UP001196413">
    <property type="component" value="Unassembled WGS sequence"/>
</dbReference>
<accession>A0AAD5MWT2</accession>
<keyword evidence="3" id="KW-1185">Reference proteome</keyword>
<dbReference type="AlphaFoldDB" id="A0AAD5MWT2"/>
<name>A0AAD5MWT2_PARTN</name>
<feature type="region of interest" description="Disordered" evidence="1">
    <location>
        <begin position="1"/>
        <end position="72"/>
    </location>
</feature>
<protein>
    <submittedName>
        <fullName evidence="2">Uncharacterized protein</fullName>
    </submittedName>
</protein>
<organism evidence="2 3">
    <name type="scientific">Parelaphostrongylus tenuis</name>
    <name type="common">Meningeal worm</name>
    <dbReference type="NCBI Taxonomy" id="148309"/>
    <lineage>
        <taxon>Eukaryota</taxon>
        <taxon>Metazoa</taxon>
        <taxon>Ecdysozoa</taxon>
        <taxon>Nematoda</taxon>
        <taxon>Chromadorea</taxon>
        <taxon>Rhabditida</taxon>
        <taxon>Rhabditina</taxon>
        <taxon>Rhabditomorpha</taxon>
        <taxon>Strongyloidea</taxon>
        <taxon>Metastrongylidae</taxon>
        <taxon>Parelaphostrongylus</taxon>
    </lineage>
</organism>
<feature type="compositionally biased region" description="Basic and acidic residues" evidence="1">
    <location>
        <begin position="33"/>
        <end position="50"/>
    </location>
</feature>
<feature type="compositionally biased region" description="Polar residues" evidence="1">
    <location>
        <begin position="1"/>
        <end position="11"/>
    </location>
</feature>
<feature type="compositionally biased region" description="Acidic residues" evidence="1">
    <location>
        <begin position="51"/>
        <end position="62"/>
    </location>
</feature>
<reference evidence="2" key="1">
    <citation type="submission" date="2021-06" db="EMBL/GenBank/DDBJ databases">
        <title>Parelaphostrongylus tenuis whole genome reference sequence.</title>
        <authorList>
            <person name="Garwood T.J."/>
            <person name="Larsen P.A."/>
            <person name="Fountain-Jones N.M."/>
            <person name="Garbe J.R."/>
            <person name="Macchietto M.G."/>
            <person name="Kania S.A."/>
            <person name="Gerhold R.W."/>
            <person name="Richards J.E."/>
            <person name="Wolf T.M."/>
        </authorList>
    </citation>
    <scope>NUCLEOTIDE SEQUENCE</scope>
    <source>
        <strain evidence="2">MNPRO001-30</strain>
        <tissue evidence="2">Meninges</tissue>
    </source>
</reference>
<feature type="compositionally biased region" description="Low complexity" evidence="1">
    <location>
        <begin position="12"/>
        <end position="23"/>
    </location>
</feature>
<evidence type="ECO:0000313" key="2">
    <source>
        <dbReference type="EMBL" id="KAJ1356287.1"/>
    </source>
</evidence>
<comment type="caution">
    <text evidence="2">The sequence shown here is derived from an EMBL/GenBank/DDBJ whole genome shotgun (WGS) entry which is preliminary data.</text>
</comment>